<evidence type="ECO:0008006" key="3">
    <source>
        <dbReference type="Google" id="ProtNLM"/>
    </source>
</evidence>
<dbReference type="EMBL" id="CP026304">
    <property type="protein sequence ID" value="AVZ75386.1"/>
    <property type="molecule type" value="Genomic_DNA"/>
</dbReference>
<dbReference type="OrthoDB" id="6657864at2"/>
<dbReference type="InterPro" id="IPR032710">
    <property type="entry name" value="NTF2-like_dom_sf"/>
</dbReference>
<accession>A0A2R4T8E8</accession>
<dbReference type="Gene3D" id="3.10.450.50">
    <property type="match status" value="1"/>
</dbReference>
<dbReference type="RefSeq" id="WP_108152682.1">
    <property type="nucleotide sequence ID" value="NZ_CP026304.1"/>
</dbReference>
<protein>
    <recommendedName>
        <fullName evidence="3">SnoaL-like domain-containing protein</fullName>
    </recommendedName>
</protein>
<dbReference type="SUPFAM" id="SSF54427">
    <property type="entry name" value="NTF2-like"/>
    <property type="match status" value="1"/>
</dbReference>
<sequence length="150" mass="16505">MTTNHETALDTAKALFAAFEGRDPQGVRALLVPHANITIPLSIEGTPDPWYVFDGIEHVMGYIESVAAKFDHVAFLDKVYTVSEDAKSVFLQANGDILSTAEQLVYRNVYVFRLDIQDAKVAKVWEYANPVAYANLGIKNSDAEAAAQAR</sequence>
<evidence type="ECO:0000313" key="1">
    <source>
        <dbReference type="EMBL" id="AVZ75386.1"/>
    </source>
</evidence>
<dbReference type="KEGG" id="slk:SLUN_27470"/>
<proteinExistence type="predicted"/>
<reference evidence="1 2" key="1">
    <citation type="submission" date="2018-01" db="EMBL/GenBank/DDBJ databases">
        <title>Complete genome sequence of Streptomyces lunaelactis MM109T, a Ferroverdin A producer isolated from cave moonmilk deposits.</title>
        <authorList>
            <person name="Naome A."/>
            <person name="Martinet L."/>
            <person name="Maciejewska M."/>
            <person name="Anderssen S."/>
            <person name="Adam D."/>
            <person name="Tenconi E."/>
            <person name="Deflandre B."/>
            <person name="Arguelles-Arias A."/>
            <person name="Calusinska M."/>
            <person name="Copieters W."/>
            <person name="Karim L."/>
            <person name="Hanikenne M."/>
            <person name="Baurain D."/>
            <person name="van Wezel G."/>
            <person name="Smargiasso N."/>
            <person name="de Pauw E."/>
            <person name="Delfosse P."/>
            <person name="Rigali S."/>
        </authorList>
    </citation>
    <scope>NUCLEOTIDE SEQUENCE [LARGE SCALE GENOMIC DNA]</scope>
    <source>
        <strain evidence="1 2">MM109</strain>
    </source>
</reference>
<organism evidence="1 2">
    <name type="scientific">Streptomyces lunaelactis</name>
    <dbReference type="NCBI Taxonomy" id="1535768"/>
    <lineage>
        <taxon>Bacteria</taxon>
        <taxon>Bacillati</taxon>
        <taxon>Actinomycetota</taxon>
        <taxon>Actinomycetes</taxon>
        <taxon>Kitasatosporales</taxon>
        <taxon>Streptomycetaceae</taxon>
        <taxon>Streptomyces</taxon>
    </lineage>
</organism>
<gene>
    <name evidence="1" type="ORF">SLUN_27470</name>
</gene>
<dbReference type="GeneID" id="55658995"/>
<dbReference type="Proteomes" id="UP000244201">
    <property type="component" value="Chromosome"/>
</dbReference>
<dbReference type="AlphaFoldDB" id="A0A2R4T8E8"/>
<evidence type="ECO:0000313" key="2">
    <source>
        <dbReference type="Proteomes" id="UP000244201"/>
    </source>
</evidence>
<name>A0A2R4T8E8_9ACTN</name>
<keyword evidence="2" id="KW-1185">Reference proteome</keyword>